<organism evidence="2 3">
    <name type="scientific">Pleurodeles waltl</name>
    <name type="common">Iberian ribbed newt</name>
    <dbReference type="NCBI Taxonomy" id="8319"/>
    <lineage>
        <taxon>Eukaryota</taxon>
        <taxon>Metazoa</taxon>
        <taxon>Chordata</taxon>
        <taxon>Craniata</taxon>
        <taxon>Vertebrata</taxon>
        <taxon>Euteleostomi</taxon>
        <taxon>Amphibia</taxon>
        <taxon>Batrachia</taxon>
        <taxon>Caudata</taxon>
        <taxon>Salamandroidea</taxon>
        <taxon>Salamandridae</taxon>
        <taxon>Pleurodelinae</taxon>
        <taxon>Pleurodeles</taxon>
    </lineage>
</organism>
<keyword evidence="3" id="KW-1185">Reference proteome</keyword>
<evidence type="ECO:0000313" key="3">
    <source>
        <dbReference type="Proteomes" id="UP001066276"/>
    </source>
</evidence>
<name>A0AAV7TNH1_PLEWA</name>
<gene>
    <name evidence="2" type="ORF">NDU88_003245</name>
</gene>
<dbReference type="EMBL" id="JANPWB010000006">
    <property type="protein sequence ID" value="KAJ1177995.1"/>
    <property type="molecule type" value="Genomic_DNA"/>
</dbReference>
<dbReference type="AlphaFoldDB" id="A0AAV7TNH1"/>
<feature type="region of interest" description="Disordered" evidence="1">
    <location>
        <begin position="1"/>
        <end position="82"/>
    </location>
</feature>
<evidence type="ECO:0000313" key="2">
    <source>
        <dbReference type="EMBL" id="KAJ1177995.1"/>
    </source>
</evidence>
<protein>
    <submittedName>
        <fullName evidence="2">Uncharacterized protein</fullName>
    </submittedName>
</protein>
<proteinExistence type="predicted"/>
<evidence type="ECO:0000256" key="1">
    <source>
        <dbReference type="SAM" id="MobiDB-lite"/>
    </source>
</evidence>
<dbReference type="Proteomes" id="UP001066276">
    <property type="component" value="Chromosome 3_2"/>
</dbReference>
<reference evidence="2" key="1">
    <citation type="journal article" date="2022" name="bioRxiv">
        <title>Sequencing and chromosome-scale assembly of the giantPleurodeles waltlgenome.</title>
        <authorList>
            <person name="Brown T."/>
            <person name="Elewa A."/>
            <person name="Iarovenko S."/>
            <person name="Subramanian E."/>
            <person name="Araus A.J."/>
            <person name="Petzold A."/>
            <person name="Susuki M."/>
            <person name="Suzuki K.-i.T."/>
            <person name="Hayashi T."/>
            <person name="Toyoda A."/>
            <person name="Oliveira C."/>
            <person name="Osipova E."/>
            <person name="Leigh N.D."/>
            <person name="Simon A."/>
            <person name="Yun M.H."/>
        </authorList>
    </citation>
    <scope>NUCLEOTIDE SEQUENCE</scope>
    <source>
        <strain evidence="2">20211129_DDA</strain>
        <tissue evidence="2">Liver</tissue>
    </source>
</reference>
<accession>A0AAV7TNH1</accession>
<comment type="caution">
    <text evidence="2">The sequence shown here is derived from an EMBL/GenBank/DDBJ whole genome shotgun (WGS) entry which is preliminary data.</text>
</comment>
<sequence>MQTQGSCKGWGEKARGEPGQGGAGAGAATSRYPRERTSAPAPVVLSGKSVSLEPAPHHGQAEQQTAAGDATGPAREHRVLGP</sequence>